<evidence type="ECO:0000256" key="7">
    <source>
        <dbReference type="ARBA" id="ARBA00023180"/>
    </source>
</evidence>
<sequence>MLISSWTPAGSRSDHRRRDLAIEASPSGGYEPIVVRCPANFTIRVAGTDSDFLGQKEADYIAQKAAKSTDLWQTYLAGVGLADFDVANFTTSNPVAGETVPNIGIAMSGGGIRALIGGAGILDAFDNRNPEAVNAGTGGILQLANYITGLSGGSWLLGSWATSNFPRFTALNQTVWRLTEPSSYTSWNSVKRYPKAISQAKRKSKSGFPTSLVEFSFAPFVTTAFFPKVQPFTFLTALSNKPNVFIWICFLSVQSYILSRHLINDTHHGSKVLFSSIRNTTEYLNRQAPFPILLCTSRVNGVSEINSDTPIYEFNPEEFGVCHPTLKAFIPLEDLGSRMEAGKPAREDSCVQGFDNAGFVIGASSNVLSQPGFRKFSWKNILPEAYDKITNHIYDEAIVPVSRLLHKIVFLFPRPKSAVLKQK</sequence>
<evidence type="ECO:0000313" key="12">
    <source>
        <dbReference type="Proteomes" id="UP000325313"/>
    </source>
</evidence>
<evidence type="ECO:0000256" key="5">
    <source>
        <dbReference type="ARBA" id="ARBA00022963"/>
    </source>
</evidence>
<gene>
    <name evidence="11" type="primary">PLB1_5</name>
    <name evidence="11" type="ORF">PGTUg99_004013</name>
</gene>
<dbReference type="PANTHER" id="PTHR10728:SF33">
    <property type="entry name" value="LYSOPHOSPHOLIPASE 1-RELATED"/>
    <property type="match status" value="1"/>
</dbReference>
<dbReference type="EC" id="3.1.1.5" evidence="2 9"/>
<evidence type="ECO:0000256" key="1">
    <source>
        <dbReference type="ARBA" id="ARBA00008780"/>
    </source>
</evidence>
<evidence type="ECO:0000256" key="8">
    <source>
        <dbReference type="PROSITE-ProRule" id="PRU00555"/>
    </source>
</evidence>
<proteinExistence type="inferred from homology"/>
<dbReference type="SUPFAM" id="SSF52151">
    <property type="entry name" value="FabD/lysophospholipase-like"/>
    <property type="match status" value="2"/>
</dbReference>
<dbReference type="InterPro" id="IPR016035">
    <property type="entry name" value="Acyl_Trfase/lysoPLipase"/>
</dbReference>
<dbReference type="PANTHER" id="PTHR10728">
    <property type="entry name" value="CYTOSOLIC PHOSPHOLIPASE A2"/>
    <property type="match status" value="1"/>
</dbReference>
<evidence type="ECO:0000256" key="2">
    <source>
        <dbReference type="ARBA" id="ARBA00013274"/>
    </source>
</evidence>
<evidence type="ECO:0000256" key="9">
    <source>
        <dbReference type="RuleBase" id="RU362103"/>
    </source>
</evidence>
<keyword evidence="7" id="KW-0325">Glycoprotein</keyword>
<protein>
    <recommendedName>
        <fullName evidence="2 9">Lysophospholipase</fullName>
        <ecNumber evidence="2 9">3.1.1.5</ecNumber>
    </recommendedName>
</protein>
<keyword evidence="3" id="KW-0732">Signal</keyword>
<dbReference type="AlphaFoldDB" id="A0A5B0NQS9"/>
<dbReference type="SMART" id="SM00022">
    <property type="entry name" value="PLAc"/>
    <property type="match status" value="1"/>
</dbReference>
<comment type="catalytic activity">
    <reaction evidence="9">
        <text>a 1-acyl-sn-glycero-3-phosphocholine + H2O = sn-glycerol 3-phosphocholine + a fatty acid + H(+)</text>
        <dbReference type="Rhea" id="RHEA:15177"/>
        <dbReference type="ChEBI" id="CHEBI:15377"/>
        <dbReference type="ChEBI" id="CHEBI:15378"/>
        <dbReference type="ChEBI" id="CHEBI:16870"/>
        <dbReference type="ChEBI" id="CHEBI:28868"/>
        <dbReference type="ChEBI" id="CHEBI:58168"/>
        <dbReference type="EC" id="3.1.1.5"/>
    </reaction>
</comment>
<keyword evidence="6 8" id="KW-0443">Lipid metabolism</keyword>
<evidence type="ECO:0000313" key="11">
    <source>
        <dbReference type="EMBL" id="KAA1091687.1"/>
    </source>
</evidence>
<comment type="caution">
    <text evidence="11">The sequence shown here is derived from an EMBL/GenBank/DDBJ whole genome shotgun (WGS) entry which is preliminary data.</text>
</comment>
<evidence type="ECO:0000256" key="6">
    <source>
        <dbReference type="ARBA" id="ARBA00023098"/>
    </source>
</evidence>
<dbReference type="GO" id="GO:0004622">
    <property type="term" value="F:phosphatidylcholine lysophospholipase activity"/>
    <property type="evidence" value="ECO:0007669"/>
    <property type="project" value="UniProtKB-EC"/>
</dbReference>
<feature type="domain" description="PLA2c" evidence="10">
    <location>
        <begin position="36"/>
        <end position="423"/>
    </location>
</feature>
<dbReference type="InterPro" id="IPR002642">
    <property type="entry name" value="LysoPLipase_cat_dom"/>
</dbReference>
<dbReference type="Proteomes" id="UP000325313">
    <property type="component" value="Unassembled WGS sequence"/>
</dbReference>
<name>A0A5B0NQS9_PUCGR</name>
<dbReference type="Pfam" id="PF01735">
    <property type="entry name" value="PLA2_B"/>
    <property type="match status" value="2"/>
</dbReference>
<dbReference type="Gene3D" id="3.40.1090.10">
    <property type="entry name" value="Cytosolic phospholipase A2 catalytic domain"/>
    <property type="match status" value="1"/>
</dbReference>
<accession>A0A5B0NQS9</accession>
<evidence type="ECO:0000256" key="3">
    <source>
        <dbReference type="ARBA" id="ARBA00022729"/>
    </source>
</evidence>
<evidence type="ECO:0000256" key="4">
    <source>
        <dbReference type="ARBA" id="ARBA00022801"/>
    </source>
</evidence>
<dbReference type="PROSITE" id="PS51210">
    <property type="entry name" value="PLA2C"/>
    <property type="match status" value="1"/>
</dbReference>
<dbReference type="GO" id="GO:0004623">
    <property type="term" value="F:phospholipase A2 activity"/>
    <property type="evidence" value="ECO:0007669"/>
    <property type="project" value="TreeGrafter"/>
</dbReference>
<dbReference type="GO" id="GO:0046475">
    <property type="term" value="P:glycerophospholipid catabolic process"/>
    <property type="evidence" value="ECO:0007669"/>
    <property type="project" value="TreeGrafter"/>
</dbReference>
<dbReference type="EMBL" id="VDEP01000384">
    <property type="protein sequence ID" value="KAA1091687.1"/>
    <property type="molecule type" value="Genomic_DNA"/>
</dbReference>
<organism evidence="11 12">
    <name type="scientific">Puccinia graminis f. sp. tritici</name>
    <dbReference type="NCBI Taxonomy" id="56615"/>
    <lineage>
        <taxon>Eukaryota</taxon>
        <taxon>Fungi</taxon>
        <taxon>Dikarya</taxon>
        <taxon>Basidiomycota</taxon>
        <taxon>Pucciniomycotina</taxon>
        <taxon>Pucciniomycetes</taxon>
        <taxon>Pucciniales</taxon>
        <taxon>Pucciniaceae</taxon>
        <taxon>Puccinia</taxon>
    </lineage>
</organism>
<dbReference type="GO" id="GO:0005829">
    <property type="term" value="C:cytosol"/>
    <property type="evidence" value="ECO:0007669"/>
    <property type="project" value="TreeGrafter"/>
</dbReference>
<evidence type="ECO:0000259" key="10">
    <source>
        <dbReference type="PROSITE" id="PS51210"/>
    </source>
</evidence>
<reference evidence="11 12" key="1">
    <citation type="submission" date="2019-05" db="EMBL/GenBank/DDBJ databases">
        <title>Emergence of the Ug99 lineage of the wheat stem rust pathogen through somatic hybridization.</title>
        <authorList>
            <person name="Li F."/>
            <person name="Upadhyaya N.M."/>
            <person name="Sperschneider J."/>
            <person name="Matny O."/>
            <person name="Nguyen-Phuc H."/>
            <person name="Mago R."/>
            <person name="Raley C."/>
            <person name="Miller M.E."/>
            <person name="Silverstein K.A.T."/>
            <person name="Henningsen E."/>
            <person name="Hirsch C.D."/>
            <person name="Visser B."/>
            <person name="Pretorius Z.A."/>
            <person name="Steffenson B.J."/>
            <person name="Schwessinger B."/>
            <person name="Dodds P.N."/>
            <person name="Figueroa M."/>
        </authorList>
    </citation>
    <scope>NUCLEOTIDE SEQUENCE [LARGE SCALE GENOMIC DNA]</scope>
    <source>
        <strain evidence="11 12">Ug99</strain>
    </source>
</reference>
<keyword evidence="5 8" id="KW-0442">Lipid degradation</keyword>
<keyword evidence="4 8" id="KW-0378">Hydrolase</keyword>
<comment type="similarity">
    <text evidence="1 9">Belongs to the lysophospholipase family.</text>
</comment>